<organism evidence="2 3">
    <name type="scientific">Heterodera trifolii</name>
    <dbReference type="NCBI Taxonomy" id="157864"/>
    <lineage>
        <taxon>Eukaryota</taxon>
        <taxon>Metazoa</taxon>
        <taxon>Ecdysozoa</taxon>
        <taxon>Nematoda</taxon>
        <taxon>Chromadorea</taxon>
        <taxon>Rhabditida</taxon>
        <taxon>Tylenchina</taxon>
        <taxon>Tylenchomorpha</taxon>
        <taxon>Tylenchoidea</taxon>
        <taxon>Heteroderidae</taxon>
        <taxon>Heteroderinae</taxon>
        <taxon>Heterodera</taxon>
    </lineage>
</organism>
<dbReference type="EMBL" id="JBICBT010000951">
    <property type="protein sequence ID" value="KAL3091042.1"/>
    <property type="molecule type" value="Genomic_DNA"/>
</dbReference>
<sequence>MSITSEQLKAILADQQSQFMKLLQNIQIGNAPPQQNPSQSNDMDLFCKLSAQISEFVYSPDDNRTFEEWYERFGPFVEQEGKPMSEQSKVRLIVSKLGTDEYKRYTESIQPTGDIFNFTGKCTIKAALNGEKGIYLDFYVVEKGSFDLLGLAWIRAFEQAYNKPVATTLKFDQPTHSVQIKGTECTPTQLKAELQAQFPNVFSDGLGMCTKFEAHLKLKENSSPVFCGSRPVPLGVQNEVDAELDRMIELGVLQKVDYSKWAAPIVAVRKANGKVRLCFDFSTGLNNALEPHHHPLPRPDELFAKLSGAKFFSQIDFKDAYLQICVDEQSRQLLGVNTHRGLYQCQRLACVLSKKAFIAGFSSSIRIR</sequence>
<dbReference type="Proteomes" id="UP001620626">
    <property type="component" value="Unassembled WGS sequence"/>
</dbReference>
<dbReference type="AlphaFoldDB" id="A0ABD2JKF2"/>
<comment type="caution">
    <text evidence="2">The sequence shown here is derived from an EMBL/GenBank/DDBJ whole genome shotgun (WGS) entry which is preliminary data.</text>
</comment>
<dbReference type="SUPFAM" id="SSF56672">
    <property type="entry name" value="DNA/RNA polymerases"/>
    <property type="match status" value="1"/>
</dbReference>
<gene>
    <name evidence="2" type="ORF">niasHT_021255</name>
</gene>
<dbReference type="CDD" id="cd01647">
    <property type="entry name" value="RT_LTR"/>
    <property type="match status" value="1"/>
</dbReference>
<protein>
    <recommendedName>
        <fullName evidence="1">DUF7083 domain-containing protein</fullName>
    </recommendedName>
</protein>
<dbReference type="PANTHER" id="PTHR37984:SF5">
    <property type="entry name" value="PROTEIN NYNRIN-LIKE"/>
    <property type="match status" value="1"/>
</dbReference>
<dbReference type="InterPro" id="IPR055510">
    <property type="entry name" value="DUF7083"/>
</dbReference>
<evidence type="ECO:0000259" key="1">
    <source>
        <dbReference type="Pfam" id="PF23309"/>
    </source>
</evidence>
<dbReference type="Pfam" id="PF23309">
    <property type="entry name" value="DUF7083"/>
    <property type="match status" value="1"/>
</dbReference>
<reference evidence="2 3" key="1">
    <citation type="submission" date="2024-10" db="EMBL/GenBank/DDBJ databases">
        <authorList>
            <person name="Kim D."/>
        </authorList>
    </citation>
    <scope>NUCLEOTIDE SEQUENCE [LARGE SCALE GENOMIC DNA]</scope>
    <source>
        <strain evidence="2">BH-2024</strain>
    </source>
</reference>
<accession>A0ABD2JKF2</accession>
<dbReference type="PANTHER" id="PTHR37984">
    <property type="entry name" value="PROTEIN CBG26694"/>
    <property type="match status" value="1"/>
</dbReference>
<evidence type="ECO:0000313" key="2">
    <source>
        <dbReference type="EMBL" id="KAL3091042.1"/>
    </source>
</evidence>
<evidence type="ECO:0000313" key="3">
    <source>
        <dbReference type="Proteomes" id="UP001620626"/>
    </source>
</evidence>
<feature type="domain" description="DUF7083" evidence="1">
    <location>
        <begin position="47"/>
        <end position="125"/>
    </location>
</feature>
<dbReference type="InterPro" id="IPR043502">
    <property type="entry name" value="DNA/RNA_pol_sf"/>
</dbReference>
<dbReference type="InterPro" id="IPR050951">
    <property type="entry name" value="Retrovirus_Pol_polyprotein"/>
</dbReference>
<name>A0ABD2JKF2_9BILA</name>
<dbReference type="Gene3D" id="3.10.10.10">
    <property type="entry name" value="HIV Type 1 Reverse Transcriptase, subunit A, domain 1"/>
    <property type="match status" value="1"/>
</dbReference>
<proteinExistence type="predicted"/>
<keyword evidence="3" id="KW-1185">Reference proteome</keyword>